<accession>A0ABP8HIW4</accession>
<sequence length="225" mass="25359">MTEYFIHDGVNQTGPFSFEQLRDRKITGDTNIWVAGMSGWTKAKDVSELASILVVAPPPFNPNSRRHETASESAPAPNAQTRLPKEQKARRSRWPVLLILILLLGGAAAFVLYQQNHYTAGASLFTDDEKVSPGQYLKTSGKTRFNLIDQFVIEGKVENVATHTNYRNLILRVTFYNKSEEYIDAKDYDLDLVCQYGYSKSFKLKIEAPSGTRTAGWEVVRAETF</sequence>
<evidence type="ECO:0000256" key="2">
    <source>
        <dbReference type="SAM" id="Phobius"/>
    </source>
</evidence>
<gene>
    <name evidence="4" type="ORF">GCM10023184_36730</name>
</gene>
<organism evidence="4 5">
    <name type="scientific">Flaviaesturariibacter amylovorans</name>
    <dbReference type="NCBI Taxonomy" id="1084520"/>
    <lineage>
        <taxon>Bacteria</taxon>
        <taxon>Pseudomonadati</taxon>
        <taxon>Bacteroidota</taxon>
        <taxon>Chitinophagia</taxon>
        <taxon>Chitinophagales</taxon>
        <taxon>Chitinophagaceae</taxon>
        <taxon>Flaviaestuariibacter</taxon>
    </lineage>
</organism>
<keyword evidence="2" id="KW-1133">Transmembrane helix</keyword>
<dbReference type="Proteomes" id="UP001501725">
    <property type="component" value="Unassembled WGS sequence"/>
</dbReference>
<feature type="domain" description="GYF" evidence="3">
    <location>
        <begin position="4"/>
        <end position="49"/>
    </location>
</feature>
<keyword evidence="2" id="KW-0472">Membrane</keyword>
<dbReference type="EMBL" id="BAABGY010000011">
    <property type="protein sequence ID" value="GAA4339549.1"/>
    <property type="molecule type" value="Genomic_DNA"/>
</dbReference>
<evidence type="ECO:0000259" key="3">
    <source>
        <dbReference type="Pfam" id="PF14237"/>
    </source>
</evidence>
<comment type="caution">
    <text evidence="4">The sequence shown here is derived from an EMBL/GenBank/DDBJ whole genome shotgun (WGS) entry which is preliminary data.</text>
</comment>
<evidence type="ECO:0000313" key="4">
    <source>
        <dbReference type="EMBL" id="GAA4339549.1"/>
    </source>
</evidence>
<dbReference type="Pfam" id="PF14237">
    <property type="entry name" value="GYF_2"/>
    <property type="match status" value="1"/>
</dbReference>
<evidence type="ECO:0000313" key="5">
    <source>
        <dbReference type="Proteomes" id="UP001501725"/>
    </source>
</evidence>
<dbReference type="RefSeq" id="WP_345257289.1">
    <property type="nucleotide sequence ID" value="NZ_BAABGY010000011.1"/>
</dbReference>
<evidence type="ECO:0000256" key="1">
    <source>
        <dbReference type="SAM" id="MobiDB-lite"/>
    </source>
</evidence>
<keyword evidence="2" id="KW-0812">Transmembrane</keyword>
<feature type="transmembrane region" description="Helical" evidence="2">
    <location>
        <begin position="94"/>
        <end position="113"/>
    </location>
</feature>
<dbReference type="InterPro" id="IPR025640">
    <property type="entry name" value="GYF_2"/>
</dbReference>
<proteinExistence type="predicted"/>
<reference evidence="5" key="1">
    <citation type="journal article" date="2019" name="Int. J. Syst. Evol. Microbiol.">
        <title>The Global Catalogue of Microorganisms (GCM) 10K type strain sequencing project: providing services to taxonomists for standard genome sequencing and annotation.</title>
        <authorList>
            <consortium name="The Broad Institute Genomics Platform"/>
            <consortium name="The Broad Institute Genome Sequencing Center for Infectious Disease"/>
            <person name="Wu L."/>
            <person name="Ma J."/>
        </authorList>
    </citation>
    <scope>NUCLEOTIDE SEQUENCE [LARGE SCALE GENOMIC DNA]</scope>
    <source>
        <strain evidence="5">JCM 17919</strain>
    </source>
</reference>
<protein>
    <recommendedName>
        <fullName evidence="3">GYF domain-containing protein</fullName>
    </recommendedName>
</protein>
<name>A0ABP8HIW4_9BACT</name>
<keyword evidence="5" id="KW-1185">Reference proteome</keyword>
<feature type="region of interest" description="Disordered" evidence="1">
    <location>
        <begin position="60"/>
        <end position="87"/>
    </location>
</feature>